<evidence type="ECO:0000256" key="10">
    <source>
        <dbReference type="HAMAP-Rule" id="MF_00454"/>
    </source>
</evidence>
<dbReference type="InterPro" id="IPR003691">
    <property type="entry name" value="FluC"/>
</dbReference>
<dbReference type="GO" id="GO:0140114">
    <property type="term" value="P:cellular detoxification of fluoride"/>
    <property type="evidence" value="ECO:0007669"/>
    <property type="project" value="UniProtKB-UniRule"/>
</dbReference>
<evidence type="ECO:0000256" key="3">
    <source>
        <dbReference type="ARBA" id="ARBA00022692"/>
    </source>
</evidence>
<comment type="similarity">
    <text evidence="7 10">Belongs to the fluoride channel Fluc/FEX (TC 1.A.43) family.</text>
</comment>
<feature type="transmembrane region" description="Helical" evidence="10">
    <location>
        <begin position="44"/>
        <end position="65"/>
    </location>
</feature>
<keyword evidence="4 10" id="KW-1133">Transmembrane helix</keyword>
<feature type="binding site" evidence="10">
    <location>
        <position position="85"/>
    </location>
    <ligand>
        <name>Na(+)</name>
        <dbReference type="ChEBI" id="CHEBI:29101"/>
        <note>structural</note>
    </ligand>
</feature>
<comment type="subcellular location">
    <subcellularLocation>
        <location evidence="1 10">Cell membrane</location>
        <topology evidence="1 10">Multi-pass membrane protein</topology>
    </subcellularLocation>
</comment>
<comment type="function">
    <text evidence="9 10">Fluoride-specific ion channel. Important for reducing fluoride concentration in the cell, thus reducing its toxicity.</text>
</comment>
<evidence type="ECO:0000256" key="2">
    <source>
        <dbReference type="ARBA" id="ARBA00022475"/>
    </source>
</evidence>
<evidence type="ECO:0000256" key="8">
    <source>
        <dbReference type="ARBA" id="ARBA00035585"/>
    </source>
</evidence>
<keyword evidence="2 10" id="KW-1003">Cell membrane</keyword>
<dbReference type="RefSeq" id="WP_146827650.1">
    <property type="nucleotide sequence ID" value="NZ_BAAAYQ010000001.1"/>
</dbReference>
<name>A0A512HWF4_9ACTN</name>
<dbReference type="AlphaFoldDB" id="A0A512HWF4"/>
<keyword evidence="3 10" id="KW-0812">Transmembrane</keyword>
<proteinExistence type="inferred from homology"/>
<dbReference type="GO" id="GO:0062054">
    <property type="term" value="F:fluoride channel activity"/>
    <property type="evidence" value="ECO:0007669"/>
    <property type="project" value="UniProtKB-UniRule"/>
</dbReference>
<evidence type="ECO:0000256" key="6">
    <source>
        <dbReference type="ARBA" id="ARBA00023303"/>
    </source>
</evidence>
<evidence type="ECO:0000256" key="4">
    <source>
        <dbReference type="ARBA" id="ARBA00022989"/>
    </source>
</evidence>
<dbReference type="Pfam" id="PF02537">
    <property type="entry name" value="CRCB"/>
    <property type="match status" value="1"/>
</dbReference>
<reference evidence="11 12" key="1">
    <citation type="submission" date="2019-07" db="EMBL/GenBank/DDBJ databases">
        <title>Whole genome shotgun sequence of Aeromicrobium flavum NBRC 107625.</title>
        <authorList>
            <person name="Hosoyama A."/>
            <person name="Uohara A."/>
            <person name="Ohji S."/>
            <person name="Ichikawa N."/>
        </authorList>
    </citation>
    <scope>NUCLEOTIDE SEQUENCE [LARGE SCALE GENOMIC DNA]</scope>
    <source>
        <strain evidence="11 12">NBRC 107625</strain>
    </source>
</reference>
<keyword evidence="10" id="KW-0479">Metal-binding</keyword>
<evidence type="ECO:0000256" key="9">
    <source>
        <dbReference type="ARBA" id="ARBA00049940"/>
    </source>
</evidence>
<accession>A0A512HWF4</accession>
<dbReference type="PANTHER" id="PTHR28259:SF1">
    <property type="entry name" value="FLUORIDE EXPORT PROTEIN 1-RELATED"/>
    <property type="match status" value="1"/>
</dbReference>
<keyword evidence="12" id="KW-1185">Reference proteome</keyword>
<feature type="transmembrane region" description="Helical" evidence="10">
    <location>
        <begin position="77"/>
        <end position="95"/>
    </location>
</feature>
<feature type="binding site" evidence="10">
    <location>
        <position position="88"/>
    </location>
    <ligand>
        <name>Na(+)</name>
        <dbReference type="ChEBI" id="CHEBI:29101"/>
        <note>structural</note>
    </ligand>
</feature>
<comment type="activity regulation">
    <text evidence="10">Na(+) is not transported, but it plays an essential structural role and its presence is essential for fluoride channel function.</text>
</comment>
<evidence type="ECO:0000256" key="5">
    <source>
        <dbReference type="ARBA" id="ARBA00023136"/>
    </source>
</evidence>
<evidence type="ECO:0000313" key="11">
    <source>
        <dbReference type="EMBL" id="GEO89779.1"/>
    </source>
</evidence>
<keyword evidence="10" id="KW-0406">Ion transport</keyword>
<dbReference type="GO" id="GO:0046872">
    <property type="term" value="F:metal ion binding"/>
    <property type="evidence" value="ECO:0007669"/>
    <property type="project" value="UniProtKB-KW"/>
</dbReference>
<sequence>MHQPPPWTQPGLLALVLLGGAAGTGVRAALEQASPAASGAWPWSTFAINVLGSFLLGLLVLVLAGVGDEGTRRRLRLALGTGVLGGFTTYSTFIVEVDGLLRDGATGLGVAYALVSVVLGVLAAALGMLLGGRFAREARP</sequence>
<keyword evidence="6 10" id="KW-0407">Ion channel</keyword>
<keyword evidence="10" id="KW-0813">Transport</keyword>
<keyword evidence="10" id="KW-0915">Sodium</keyword>
<evidence type="ECO:0000256" key="7">
    <source>
        <dbReference type="ARBA" id="ARBA00035120"/>
    </source>
</evidence>
<dbReference type="Proteomes" id="UP000321769">
    <property type="component" value="Unassembled WGS sequence"/>
</dbReference>
<dbReference type="HAMAP" id="MF_00454">
    <property type="entry name" value="FluC"/>
    <property type="match status" value="1"/>
</dbReference>
<protein>
    <recommendedName>
        <fullName evidence="10">Fluoride-specific ion channel FluC</fullName>
    </recommendedName>
</protein>
<comment type="catalytic activity">
    <reaction evidence="8">
        <text>fluoride(in) = fluoride(out)</text>
        <dbReference type="Rhea" id="RHEA:76159"/>
        <dbReference type="ChEBI" id="CHEBI:17051"/>
    </reaction>
    <physiologicalReaction direction="left-to-right" evidence="8">
        <dbReference type="Rhea" id="RHEA:76160"/>
    </physiologicalReaction>
</comment>
<dbReference type="EMBL" id="BJZQ01000010">
    <property type="protein sequence ID" value="GEO89779.1"/>
    <property type="molecule type" value="Genomic_DNA"/>
</dbReference>
<dbReference type="GO" id="GO:0005886">
    <property type="term" value="C:plasma membrane"/>
    <property type="evidence" value="ECO:0007669"/>
    <property type="project" value="UniProtKB-SubCell"/>
</dbReference>
<keyword evidence="5 10" id="KW-0472">Membrane</keyword>
<dbReference type="PANTHER" id="PTHR28259">
    <property type="entry name" value="FLUORIDE EXPORT PROTEIN 1-RELATED"/>
    <property type="match status" value="1"/>
</dbReference>
<organism evidence="11 12">
    <name type="scientific">Aeromicrobium flavum</name>
    <dbReference type="NCBI Taxonomy" id="416568"/>
    <lineage>
        <taxon>Bacteria</taxon>
        <taxon>Bacillati</taxon>
        <taxon>Actinomycetota</taxon>
        <taxon>Actinomycetes</taxon>
        <taxon>Propionibacteriales</taxon>
        <taxon>Nocardioidaceae</taxon>
        <taxon>Aeromicrobium</taxon>
    </lineage>
</organism>
<feature type="transmembrane region" description="Helical" evidence="10">
    <location>
        <begin position="107"/>
        <end position="130"/>
    </location>
</feature>
<comment type="caution">
    <text evidence="11">The sequence shown here is derived from an EMBL/GenBank/DDBJ whole genome shotgun (WGS) entry which is preliminary data.</text>
</comment>
<evidence type="ECO:0000313" key="12">
    <source>
        <dbReference type="Proteomes" id="UP000321769"/>
    </source>
</evidence>
<evidence type="ECO:0000256" key="1">
    <source>
        <dbReference type="ARBA" id="ARBA00004651"/>
    </source>
</evidence>
<gene>
    <name evidence="10" type="primary">fluC</name>
    <name evidence="10" type="synonym">crcB</name>
    <name evidence="11" type="ORF">AFL01nite_21060</name>
</gene>